<evidence type="ECO:0000313" key="6">
    <source>
        <dbReference type="Proteomes" id="UP000663508"/>
    </source>
</evidence>
<keyword evidence="3" id="KW-0645">Protease</keyword>
<dbReference type="InterPro" id="IPR033116">
    <property type="entry name" value="TRYPSIN_SER"/>
</dbReference>
<dbReference type="AlphaFoldDB" id="A0A8H8WPA8"/>
<accession>A0A8H8WPA8</accession>
<dbReference type="PANTHER" id="PTHR24276">
    <property type="entry name" value="POLYSERASE-RELATED"/>
    <property type="match status" value="1"/>
</dbReference>
<dbReference type="PROSITE" id="PS00134">
    <property type="entry name" value="TRYPSIN_HIS"/>
    <property type="match status" value="1"/>
</dbReference>
<organism evidence="5 6">
    <name type="scientific">Methylobacterium indicum</name>
    <dbReference type="NCBI Taxonomy" id="1775910"/>
    <lineage>
        <taxon>Bacteria</taxon>
        <taxon>Pseudomonadati</taxon>
        <taxon>Pseudomonadota</taxon>
        <taxon>Alphaproteobacteria</taxon>
        <taxon>Hyphomicrobiales</taxon>
        <taxon>Methylobacteriaceae</taxon>
        <taxon>Methylobacterium</taxon>
    </lineage>
</organism>
<dbReference type="InterPro" id="IPR018114">
    <property type="entry name" value="TRYPSIN_HIS"/>
</dbReference>
<proteinExistence type="inferred from homology"/>
<evidence type="ECO:0000256" key="2">
    <source>
        <dbReference type="ARBA" id="ARBA00023157"/>
    </source>
</evidence>
<gene>
    <name evidence="5" type="ORF">mvi_03150</name>
</gene>
<dbReference type="Pfam" id="PF00089">
    <property type="entry name" value="Trypsin"/>
    <property type="match status" value="1"/>
</dbReference>
<evidence type="ECO:0000313" key="5">
    <source>
        <dbReference type="EMBL" id="BCM81854.1"/>
    </source>
</evidence>
<evidence type="ECO:0000256" key="3">
    <source>
        <dbReference type="RuleBase" id="RU363034"/>
    </source>
</evidence>
<dbReference type="InterPro" id="IPR001254">
    <property type="entry name" value="Trypsin_dom"/>
</dbReference>
<dbReference type="GO" id="GO:0006508">
    <property type="term" value="P:proteolysis"/>
    <property type="evidence" value="ECO:0007669"/>
    <property type="project" value="UniProtKB-KW"/>
</dbReference>
<keyword evidence="2" id="KW-1015">Disulfide bond</keyword>
<reference evidence="5" key="1">
    <citation type="submission" date="2020-11" db="EMBL/GenBank/DDBJ databases">
        <title>Complete genome sequence of a novel pathogenic Methylobacterium strain isolated from rice in Vietnam.</title>
        <authorList>
            <person name="Lai K."/>
            <person name="Okazaki S."/>
            <person name="Higashi K."/>
            <person name="Mori H."/>
            <person name="Toyoda A."/>
            <person name="Kurokawa K."/>
        </authorList>
    </citation>
    <scope>NUCLEOTIDE SEQUENCE</scope>
    <source>
        <strain evidence="5">VL1</strain>
    </source>
</reference>
<dbReference type="Proteomes" id="UP000663508">
    <property type="component" value="Chromosome"/>
</dbReference>
<sequence length="298" mass="29983">MAISVAALADLALPVVVSIGRPRLLPWTSRAGSGRAGAFRPRCPESDVIRPALPLLAVFLTPLLALATPARAVVGGTEAPDGAPARSSVMVLSSRGGVCTGIVLARDVVLTAAHCAAPGAEHRVHFRDEAGAPVLLGVAARAVHPGYDAGAIAGRRRSIDLALLRTEAALPARFVPASLTEAPTAAGTPLTLGGYGVARPGDHRSTGTFRTATLPVVELYGPSRILVWLKGATASGACEGDSGGPVVGAGGGVLAVTTWASGTGKAACGGVSQGVLVGPQRAWIDRTTAAWGAPARWE</sequence>
<protein>
    <recommendedName>
        <fullName evidence="4">Peptidase S1 domain-containing protein</fullName>
    </recommendedName>
</protein>
<evidence type="ECO:0000256" key="1">
    <source>
        <dbReference type="ARBA" id="ARBA00007664"/>
    </source>
</evidence>
<dbReference type="InterPro" id="IPR050430">
    <property type="entry name" value="Peptidase_S1"/>
</dbReference>
<dbReference type="InterPro" id="IPR043504">
    <property type="entry name" value="Peptidase_S1_PA_chymotrypsin"/>
</dbReference>
<dbReference type="PROSITE" id="PS00135">
    <property type="entry name" value="TRYPSIN_SER"/>
    <property type="match status" value="1"/>
</dbReference>
<keyword evidence="3" id="KW-0720">Serine protease</keyword>
<dbReference type="KEGG" id="mind:mvi_03150"/>
<dbReference type="InterPro" id="IPR009003">
    <property type="entry name" value="Peptidase_S1_PA"/>
</dbReference>
<dbReference type="SMART" id="SM00020">
    <property type="entry name" value="Tryp_SPc"/>
    <property type="match status" value="1"/>
</dbReference>
<dbReference type="PANTHER" id="PTHR24276:SF98">
    <property type="entry name" value="FI18310P1-RELATED"/>
    <property type="match status" value="1"/>
</dbReference>
<dbReference type="EMBL" id="AP024145">
    <property type="protein sequence ID" value="BCM81854.1"/>
    <property type="molecule type" value="Genomic_DNA"/>
</dbReference>
<dbReference type="GO" id="GO:0004252">
    <property type="term" value="F:serine-type endopeptidase activity"/>
    <property type="evidence" value="ECO:0007669"/>
    <property type="project" value="InterPro"/>
</dbReference>
<dbReference type="PROSITE" id="PS50240">
    <property type="entry name" value="TRYPSIN_DOM"/>
    <property type="match status" value="1"/>
</dbReference>
<comment type="similarity">
    <text evidence="1">Belongs to the peptidase S1 family.</text>
</comment>
<feature type="domain" description="Peptidase S1" evidence="4">
    <location>
        <begin position="73"/>
        <end position="289"/>
    </location>
</feature>
<dbReference type="PRINTS" id="PR00722">
    <property type="entry name" value="CHYMOTRYPSIN"/>
</dbReference>
<name>A0A8H8WPA8_9HYPH</name>
<evidence type="ECO:0000259" key="4">
    <source>
        <dbReference type="PROSITE" id="PS50240"/>
    </source>
</evidence>
<keyword evidence="3" id="KW-0378">Hydrolase</keyword>
<dbReference type="InterPro" id="IPR001314">
    <property type="entry name" value="Peptidase_S1A"/>
</dbReference>
<dbReference type="Gene3D" id="2.40.10.10">
    <property type="entry name" value="Trypsin-like serine proteases"/>
    <property type="match status" value="1"/>
</dbReference>
<dbReference type="SUPFAM" id="SSF50494">
    <property type="entry name" value="Trypsin-like serine proteases"/>
    <property type="match status" value="1"/>
</dbReference>